<gene>
    <name evidence="4" type="ORF">C7I85_17745</name>
</gene>
<dbReference type="AlphaFoldDB" id="A0A2P7SAE8"/>
<feature type="transmembrane region" description="Helical" evidence="3">
    <location>
        <begin position="65"/>
        <end position="86"/>
    </location>
</feature>
<evidence type="ECO:0000313" key="4">
    <source>
        <dbReference type="EMBL" id="PSJ59440.1"/>
    </source>
</evidence>
<sequence>MTETPNRVADKGVARRLGRARLVTLVAMMVERGWPLLLPLLVTISLFVSLSWLGVFRILPEMARFGLLGLFALAALASLYPLRFYCQPTRPEVDRRIEAASKLPHTPVLVQTDRPSGEQSAFSQALWREHQRRMAEKLTHIDSDLPRTRVPERDPWALRAAAALLLVVAFAFSQGTFGGRIGDAFRPGLGFETVPPRIDAWVTPPTYTGKAPLFLTADANNHETAPLTVPQGSEVQLRVTGGSGDETLSFTDADGTAHEIAIKDSEKASQASAQSDAQATVRQFAGKLETNGVLALGSSGRELRSWTFSVTPNTPPTIRFLDDPKQAANGALELNYQILDQYGAASAKAEFELADPQSPKAYPLYKAPELPLALPPRGGDGKVRMSRDLTDHVWAGSKVRLTLKVTNDAGLEATSETKTFVLPERPFSNPFARAVVEHRRILSLDTHRKPYVLDLLDAITLRPEDTITSMANYLGLMAGRSQLKLAQSDDQLRAVADYFWEMALAIEDGALSNAEKRLRQAQEALKQALKNGASDQEIDKLMKELRQAMNDFIKEFAERAKRDPNLAQQQMPRDAQELRQSDLERMMDQIENLAKSGNRDLAEQMLSQLQDMMNNLQANRQQQPGQGGEQSEMHQQMNKLGEIMRRQQEMMNETFRLDQKQHGQQQDDEFGDWQQGMQDNRDREAERGGDQGKGQQGQNGHQMTPEEFSDALKQLQEGQGKLQKDLEGLMKGLKDLGIEPGKGFGDAGDAMGQAKEALGEGEGNRAVGQQGRALEALRRGAQDMMKQMQQAMEGEQGTGPNGRQQGADRDPLGRPRGTTGPDFGNTVKVPDQIDVQRARQILDAIRKRLGNALSPELEKQYLERLLEMR</sequence>
<name>A0A2P7SAE8_9HYPH</name>
<evidence type="ECO:0000256" key="3">
    <source>
        <dbReference type="SAM" id="Phobius"/>
    </source>
</evidence>
<evidence type="ECO:0000256" key="2">
    <source>
        <dbReference type="SAM" id="MobiDB-lite"/>
    </source>
</evidence>
<feature type="coiled-coil region" evidence="1">
    <location>
        <begin position="504"/>
        <end position="622"/>
    </location>
</feature>
<keyword evidence="3" id="KW-1133">Transmembrane helix</keyword>
<dbReference type="NCBIfam" id="TIGR02302">
    <property type="entry name" value="aProt_lowcomp"/>
    <property type="match status" value="1"/>
</dbReference>
<dbReference type="OrthoDB" id="8477685at2"/>
<keyword evidence="3" id="KW-0812">Transmembrane</keyword>
<keyword evidence="1" id="KW-0175">Coiled coil</keyword>
<dbReference type="InterPro" id="IPR012683">
    <property type="entry name" value="CHP02302_TM"/>
</dbReference>
<dbReference type="Proteomes" id="UP000240653">
    <property type="component" value="Unassembled WGS sequence"/>
</dbReference>
<comment type="caution">
    <text evidence="4">The sequence shown here is derived from an EMBL/GenBank/DDBJ whole genome shotgun (WGS) entry which is preliminary data.</text>
</comment>
<accession>A0A2P7SAE8</accession>
<keyword evidence="3" id="KW-0472">Membrane</keyword>
<feature type="transmembrane region" description="Helical" evidence="3">
    <location>
        <begin position="156"/>
        <end position="177"/>
    </location>
</feature>
<organism evidence="4 5">
    <name type="scientific">Pseudaminobacter soli</name>
    <name type="common">ex Li et al. 2025</name>
    <dbReference type="NCBI Taxonomy" id="1295366"/>
    <lineage>
        <taxon>Bacteria</taxon>
        <taxon>Pseudomonadati</taxon>
        <taxon>Pseudomonadota</taxon>
        <taxon>Alphaproteobacteria</taxon>
        <taxon>Hyphomicrobiales</taxon>
        <taxon>Phyllobacteriaceae</taxon>
        <taxon>Pseudaminobacter</taxon>
    </lineage>
</organism>
<feature type="compositionally biased region" description="Basic and acidic residues" evidence="2">
    <location>
        <begin position="679"/>
        <end position="690"/>
    </location>
</feature>
<reference evidence="4 5" key="1">
    <citation type="submission" date="2018-03" db="EMBL/GenBank/DDBJ databases">
        <title>The draft genome of Mesorhizobium soli JCM 19897.</title>
        <authorList>
            <person name="Li L."/>
            <person name="Liu L."/>
            <person name="Liang L."/>
            <person name="Wang T."/>
            <person name="Zhang X."/>
        </authorList>
    </citation>
    <scope>NUCLEOTIDE SEQUENCE [LARGE SCALE GENOMIC DNA]</scope>
    <source>
        <strain evidence="4 5">JCM 19897</strain>
    </source>
</reference>
<dbReference type="EMBL" id="PXYL01000008">
    <property type="protein sequence ID" value="PSJ59440.1"/>
    <property type="molecule type" value="Genomic_DNA"/>
</dbReference>
<protein>
    <submittedName>
        <fullName evidence="4">TIGR02302 family protein</fullName>
    </submittedName>
</protein>
<feature type="transmembrane region" description="Helical" evidence="3">
    <location>
        <begin position="36"/>
        <end position="59"/>
    </location>
</feature>
<evidence type="ECO:0000313" key="5">
    <source>
        <dbReference type="Proteomes" id="UP000240653"/>
    </source>
</evidence>
<feature type="region of interest" description="Disordered" evidence="2">
    <location>
        <begin position="784"/>
        <end position="831"/>
    </location>
</feature>
<proteinExistence type="predicted"/>
<keyword evidence="5" id="KW-1185">Reference proteome</keyword>
<dbReference type="RefSeq" id="WP_106725325.1">
    <property type="nucleotide sequence ID" value="NZ_PXYL01000008.1"/>
</dbReference>
<dbReference type="Pfam" id="PF13779">
    <property type="entry name" value="DUF4175"/>
    <property type="match status" value="1"/>
</dbReference>
<evidence type="ECO:0000256" key="1">
    <source>
        <dbReference type="SAM" id="Coils"/>
    </source>
</evidence>
<feature type="region of interest" description="Disordered" evidence="2">
    <location>
        <begin position="656"/>
        <end position="705"/>
    </location>
</feature>